<evidence type="ECO:0000256" key="2">
    <source>
        <dbReference type="ARBA" id="ARBA00001946"/>
    </source>
</evidence>
<feature type="domain" description="PPM-type phosphatase" evidence="8">
    <location>
        <begin position="118"/>
        <end position="363"/>
    </location>
</feature>
<protein>
    <recommendedName>
        <fullName evidence="8">PPM-type phosphatase domain-containing protein</fullName>
    </recommendedName>
</protein>
<dbReference type="PROSITE" id="PS51746">
    <property type="entry name" value="PPM_2"/>
    <property type="match status" value="1"/>
</dbReference>
<dbReference type="Pfam" id="PF00481">
    <property type="entry name" value="PP2C"/>
    <property type="match status" value="1"/>
</dbReference>
<dbReference type="Gene3D" id="3.60.40.10">
    <property type="entry name" value="PPM-type phosphatase domain"/>
    <property type="match status" value="1"/>
</dbReference>
<dbReference type="CDD" id="cd00143">
    <property type="entry name" value="PP2Cc"/>
    <property type="match status" value="1"/>
</dbReference>
<dbReference type="GO" id="GO:0004722">
    <property type="term" value="F:protein serine/threonine phosphatase activity"/>
    <property type="evidence" value="ECO:0007669"/>
    <property type="project" value="InterPro"/>
</dbReference>
<evidence type="ECO:0000256" key="3">
    <source>
        <dbReference type="ARBA" id="ARBA00022723"/>
    </source>
</evidence>
<keyword evidence="10" id="KW-1185">Reference proteome</keyword>
<gene>
    <name evidence="9" type="ORF">FPE_LOCUS3399</name>
</gene>
<dbReference type="EMBL" id="OU503037">
    <property type="protein sequence ID" value="CAI9755969.1"/>
    <property type="molecule type" value="Genomic_DNA"/>
</dbReference>
<dbReference type="SMART" id="SM00331">
    <property type="entry name" value="PP2C_SIG"/>
    <property type="match status" value="1"/>
</dbReference>
<keyword evidence="6" id="KW-0464">Manganese</keyword>
<keyword evidence="5" id="KW-0460">Magnesium</keyword>
<evidence type="ECO:0000313" key="10">
    <source>
        <dbReference type="Proteomes" id="UP000834106"/>
    </source>
</evidence>
<name>A0AAD1YR03_9LAMI</name>
<evidence type="ECO:0000256" key="6">
    <source>
        <dbReference type="ARBA" id="ARBA00023211"/>
    </source>
</evidence>
<evidence type="ECO:0000259" key="8">
    <source>
        <dbReference type="PROSITE" id="PS51746"/>
    </source>
</evidence>
<comment type="cofactor">
    <cofactor evidence="1">
        <name>Mn(2+)</name>
        <dbReference type="ChEBI" id="CHEBI:29035"/>
    </cofactor>
</comment>
<proteinExistence type="predicted"/>
<feature type="compositionally biased region" description="Pro residues" evidence="7">
    <location>
        <begin position="1"/>
        <end position="20"/>
    </location>
</feature>
<dbReference type="SMART" id="SM00332">
    <property type="entry name" value="PP2Cc"/>
    <property type="match status" value="1"/>
</dbReference>
<dbReference type="InterPro" id="IPR001932">
    <property type="entry name" value="PPM-type_phosphatase-like_dom"/>
</dbReference>
<evidence type="ECO:0000256" key="5">
    <source>
        <dbReference type="ARBA" id="ARBA00022842"/>
    </source>
</evidence>
<keyword evidence="3" id="KW-0479">Metal-binding</keyword>
<accession>A0AAD1YR03</accession>
<organism evidence="9 10">
    <name type="scientific">Fraxinus pennsylvanica</name>
    <dbReference type="NCBI Taxonomy" id="56036"/>
    <lineage>
        <taxon>Eukaryota</taxon>
        <taxon>Viridiplantae</taxon>
        <taxon>Streptophyta</taxon>
        <taxon>Embryophyta</taxon>
        <taxon>Tracheophyta</taxon>
        <taxon>Spermatophyta</taxon>
        <taxon>Magnoliopsida</taxon>
        <taxon>eudicotyledons</taxon>
        <taxon>Gunneridae</taxon>
        <taxon>Pentapetalae</taxon>
        <taxon>asterids</taxon>
        <taxon>lamiids</taxon>
        <taxon>Lamiales</taxon>
        <taxon>Oleaceae</taxon>
        <taxon>Oleeae</taxon>
        <taxon>Fraxinus</taxon>
    </lineage>
</organism>
<evidence type="ECO:0000256" key="1">
    <source>
        <dbReference type="ARBA" id="ARBA00001936"/>
    </source>
</evidence>
<evidence type="ECO:0000256" key="7">
    <source>
        <dbReference type="SAM" id="MobiDB-lite"/>
    </source>
</evidence>
<dbReference type="InterPro" id="IPR015655">
    <property type="entry name" value="PP2C"/>
</dbReference>
<dbReference type="SUPFAM" id="SSF81606">
    <property type="entry name" value="PP2C-like"/>
    <property type="match status" value="1"/>
</dbReference>
<sequence>MALSSPPTPSSSSTPPPRPPASIWLPNRFMVKEEASKREEIRCMDDQAKKGIHKAYGKESLTMEATEFLRSCNSEIRLSAMSRKRPAQLVIPDYSGELDFGDRGKKLDNKEFEVKGRDFFVASKKGSREVMEDRHAVMLDIAGDPTQAFFAVIDGHGGHAAADYVAENLGKNVAYELQVVGNEVEAALRRAYSATDEQFLSKGENGGACAVGVLLKNGELYTANVGDCKAVLSRKGNAVTLTNDHRLITREDECARIENSGGFLYFHNGVCRVNGSIAVSRAFGDIHLKDWIISEPEIVKFPLTSDCDFLILASDGLWDKISSQEAVDVVLREGNQMESCRKLVDISSGRGNNDDITILMINLNSFKINVA</sequence>
<dbReference type="PANTHER" id="PTHR47992">
    <property type="entry name" value="PROTEIN PHOSPHATASE"/>
    <property type="match status" value="1"/>
</dbReference>
<dbReference type="GO" id="GO:0046872">
    <property type="term" value="F:metal ion binding"/>
    <property type="evidence" value="ECO:0007669"/>
    <property type="project" value="UniProtKB-KW"/>
</dbReference>
<evidence type="ECO:0000256" key="4">
    <source>
        <dbReference type="ARBA" id="ARBA00022801"/>
    </source>
</evidence>
<dbReference type="FunFam" id="3.60.40.10:FF:000079">
    <property type="entry name" value="Probable protein phosphatase 2C 74"/>
    <property type="match status" value="1"/>
</dbReference>
<feature type="region of interest" description="Disordered" evidence="7">
    <location>
        <begin position="1"/>
        <end position="24"/>
    </location>
</feature>
<evidence type="ECO:0000313" key="9">
    <source>
        <dbReference type="EMBL" id="CAI9755969.1"/>
    </source>
</evidence>
<comment type="cofactor">
    <cofactor evidence="2">
        <name>Mg(2+)</name>
        <dbReference type="ChEBI" id="CHEBI:18420"/>
    </cofactor>
</comment>
<reference evidence="9" key="1">
    <citation type="submission" date="2023-05" db="EMBL/GenBank/DDBJ databases">
        <authorList>
            <person name="Huff M."/>
        </authorList>
    </citation>
    <scope>NUCLEOTIDE SEQUENCE</scope>
</reference>
<dbReference type="InterPro" id="IPR036457">
    <property type="entry name" value="PPM-type-like_dom_sf"/>
</dbReference>
<keyword evidence="4" id="KW-0378">Hydrolase</keyword>
<dbReference type="AlphaFoldDB" id="A0AAD1YR03"/>
<dbReference type="Proteomes" id="UP000834106">
    <property type="component" value="Chromosome 2"/>
</dbReference>